<dbReference type="GO" id="GO:0051536">
    <property type="term" value="F:iron-sulfur cluster binding"/>
    <property type="evidence" value="ECO:0007669"/>
    <property type="project" value="UniProtKB-KW"/>
</dbReference>
<dbReference type="GO" id="GO:0046872">
    <property type="term" value="F:metal ion binding"/>
    <property type="evidence" value="ECO:0007669"/>
    <property type="project" value="UniProtKB-KW"/>
</dbReference>
<protein>
    <recommendedName>
        <fullName evidence="9">CRISPR-associated exonuclease Cas4</fullName>
        <ecNumber evidence="9">3.1.12.1</ecNumber>
    </recommendedName>
</protein>
<comment type="function">
    <text evidence="9">CRISPR (clustered regularly interspaced short palindromic repeat) is an adaptive immune system that provides protection against mobile genetic elements (viruses, transposable elements and conjugative plasmids). CRISPR clusters contain sequences complementary to antecedent mobile elements and target invading nucleic acids. CRISPR clusters are transcribed and processed into CRISPR RNA (crRNA).</text>
</comment>
<comment type="similarity">
    <text evidence="9">Belongs to the CRISPR-associated exonuclease Cas4 family.</text>
</comment>
<dbReference type="RefSeq" id="WP_021169486.1">
    <property type="nucleotide sequence ID" value="NZ_CTRP01000003.1"/>
</dbReference>
<evidence type="ECO:0000313" key="11">
    <source>
        <dbReference type="EMBL" id="CQR70765.1"/>
    </source>
</evidence>
<keyword evidence="12" id="KW-1185">Reference proteome</keyword>
<keyword evidence="4 9" id="KW-0269">Exonuclease</keyword>
<keyword evidence="6 9" id="KW-0411">Iron-sulfur</keyword>
<evidence type="ECO:0000256" key="5">
    <source>
        <dbReference type="ARBA" id="ARBA00023004"/>
    </source>
</evidence>
<keyword evidence="2 9" id="KW-0479">Metal-binding</keyword>
<keyword evidence="3 9" id="KW-0378">Hydrolase</keyword>
<evidence type="ECO:0000256" key="9">
    <source>
        <dbReference type="RuleBase" id="RU365022"/>
    </source>
</evidence>
<evidence type="ECO:0000313" key="12">
    <source>
        <dbReference type="Proteomes" id="UP000049855"/>
    </source>
</evidence>
<evidence type="ECO:0000256" key="1">
    <source>
        <dbReference type="ARBA" id="ARBA00022722"/>
    </source>
</evidence>
<accession>A0A0U1KU42</accession>
<feature type="domain" description="DUF83" evidence="10">
    <location>
        <begin position="12"/>
        <end position="173"/>
    </location>
</feature>
<evidence type="ECO:0000256" key="4">
    <source>
        <dbReference type="ARBA" id="ARBA00022839"/>
    </source>
</evidence>
<sequence length="174" mass="20860">MNSSVDSNIRVTGTMFDYFHICRRKMWLFSKQMNMENISGNADVIKGKLLHETRFQRETRREISYDNSAFDFVKVKDQIVVHEIKKSKVFEEAHIWQLKFYIYQLREQGVPCRMGVMHYPTAMRKVDVDFTEADAEYIEQSQHEIRNILSKAYPPKKLERKRCTKCAYFDFCYV</sequence>
<evidence type="ECO:0000256" key="2">
    <source>
        <dbReference type="ARBA" id="ARBA00022723"/>
    </source>
</evidence>
<dbReference type="Gene3D" id="3.90.320.10">
    <property type="match status" value="1"/>
</dbReference>
<dbReference type="PANTHER" id="PTHR37168">
    <property type="entry name" value="CRISPR-ASSOCIATED EXONUCLEASE CAS4"/>
    <property type="match status" value="1"/>
</dbReference>
<dbReference type="AlphaFoldDB" id="A0A0U1KU42"/>
<name>A0A0U1KU42_9FIRM</name>
<dbReference type="InterPro" id="IPR013343">
    <property type="entry name" value="CRISPR-assoc_prot_Cas4"/>
</dbReference>
<dbReference type="GO" id="GO:0004527">
    <property type="term" value="F:exonuclease activity"/>
    <property type="evidence" value="ECO:0007669"/>
    <property type="project" value="UniProtKB-KW"/>
</dbReference>
<comment type="cofactor">
    <cofactor evidence="9">
        <name>iron-sulfur cluster</name>
        <dbReference type="ChEBI" id="CHEBI:30408"/>
    </cofactor>
</comment>
<dbReference type="Proteomes" id="UP000049855">
    <property type="component" value="Unassembled WGS sequence"/>
</dbReference>
<keyword evidence="7 9" id="KW-0051">Antiviral defense</keyword>
<organism evidence="11 12">
    <name type="scientific">Sporomusa ovata</name>
    <dbReference type="NCBI Taxonomy" id="2378"/>
    <lineage>
        <taxon>Bacteria</taxon>
        <taxon>Bacillati</taxon>
        <taxon>Bacillota</taxon>
        <taxon>Negativicutes</taxon>
        <taxon>Selenomonadales</taxon>
        <taxon>Sporomusaceae</taxon>
        <taxon>Sporomusa</taxon>
    </lineage>
</organism>
<reference evidence="12" key="1">
    <citation type="submission" date="2015-03" db="EMBL/GenBank/DDBJ databases">
        <authorList>
            <person name="Nijsse Bart"/>
        </authorList>
    </citation>
    <scope>NUCLEOTIDE SEQUENCE [LARGE SCALE GENOMIC DNA]</scope>
</reference>
<comment type="cofactor">
    <cofactor evidence="9">
        <name>Mg(2+)</name>
        <dbReference type="ChEBI" id="CHEBI:18420"/>
    </cofactor>
    <cofactor evidence="9">
        <name>Mn(2+)</name>
        <dbReference type="ChEBI" id="CHEBI:29035"/>
    </cofactor>
    <text evidence="9">Mg(2+) or Mn(2+) required for ssDNA cleavage activity.</text>
</comment>
<keyword evidence="1 9" id="KW-0540">Nuclease</keyword>
<dbReference type="InterPro" id="IPR011604">
    <property type="entry name" value="PDDEXK-like_dom_sf"/>
</dbReference>
<dbReference type="PANTHER" id="PTHR37168:SF1">
    <property type="entry name" value="CRISPR-ASSOCIATED EXONUCLEASE CAS4"/>
    <property type="match status" value="1"/>
</dbReference>
<proteinExistence type="inferred from homology"/>
<evidence type="ECO:0000256" key="6">
    <source>
        <dbReference type="ARBA" id="ARBA00023014"/>
    </source>
</evidence>
<dbReference type="GO" id="GO:0051607">
    <property type="term" value="P:defense response to virus"/>
    <property type="evidence" value="ECO:0007669"/>
    <property type="project" value="UniProtKB-KW"/>
</dbReference>
<gene>
    <name evidence="11" type="ORF">SpAn4DRAFT_1743</name>
</gene>
<dbReference type="NCBIfam" id="TIGR00372">
    <property type="entry name" value="cas4"/>
    <property type="match status" value="1"/>
</dbReference>
<evidence type="ECO:0000256" key="8">
    <source>
        <dbReference type="ARBA" id="ARBA00023211"/>
    </source>
</evidence>
<dbReference type="EC" id="3.1.12.1" evidence="9"/>
<keyword evidence="5 9" id="KW-0408">Iron</keyword>
<dbReference type="EMBL" id="CTRP01000003">
    <property type="protein sequence ID" value="CQR70765.1"/>
    <property type="molecule type" value="Genomic_DNA"/>
</dbReference>
<evidence type="ECO:0000256" key="7">
    <source>
        <dbReference type="ARBA" id="ARBA00023118"/>
    </source>
</evidence>
<dbReference type="InterPro" id="IPR022765">
    <property type="entry name" value="Dna2/Cas4_DUF83"/>
</dbReference>
<dbReference type="Pfam" id="PF01930">
    <property type="entry name" value="Cas_Cas4"/>
    <property type="match status" value="1"/>
</dbReference>
<evidence type="ECO:0000256" key="3">
    <source>
        <dbReference type="ARBA" id="ARBA00022801"/>
    </source>
</evidence>
<keyword evidence="8 9" id="KW-0464">Manganese</keyword>
<evidence type="ECO:0000259" key="10">
    <source>
        <dbReference type="Pfam" id="PF01930"/>
    </source>
</evidence>